<sequence length="180" mass="20274">MFLKHGAVTFLKKSQNWYTISQKVPFSCFHGNPCSFGHFWLNIDTGGADEESDSSDSESNDVLDLSKILMDILFGVFCECAELNPDPIEKEEEHNWVFSADQVVTDGAEVDDSEWNGVLAPTSSIGYSNGDNDLARTALQVIFLSYVPVRGLRFEQSLWSRNLDYMVQNILLHFFMNAEG</sequence>
<evidence type="ECO:0000313" key="2">
    <source>
        <dbReference type="Proteomes" id="UP000077755"/>
    </source>
</evidence>
<gene>
    <name evidence="1" type="ORF">DCAR_0624570</name>
</gene>
<accession>A0AAF0XBD0</accession>
<keyword evidence="2" id="KW-1185">Reference proteome</keyword>
<dbReference type="AlphaFoldDB" id="A0AAF0XBD0"/>
<dbReference type="Proteomes" id="UP000077755">
    <property type="component" value="Chromosome 6"/>
</dbReference>
<reference evidence="1" key="1">
    <citation type="journal article" date="2016" name="Nat. Genet.">
        <title>A high-quality carrot genome assembly provides new insights into carotenoid accumulation and asterid genome evolution.</title>
        <authorList>
            <person name="Iorizzo M."/>
            <person name="Ellison S."/>
            <person name="Senalik D."/>
            <person name="Zeng P."/>
            <person name="Satapoomin P."/>
            <person name="Huang J."/>
            <person name="Bowman M."/>
            <person name="Iovene M."/>
            <person name="Sanseverino W."/>
            <person name="Cavagnaro P."/>
            <person name="Yildiz M."/>
            <person name="Macko-Podgorni A."/>
            <person name="Moranska E."/>
            <person name="Grzebelus E."/>
            <person name="Grzebelus D."/>
            <person name="Ashrafi H."/>
            <person name="Zheng Z."/>
            <person name="Cheng S."/>
            <person name="Spooner D."/>
            <person name="Van Deynze A."/>
            <person name="Simon P."/>
        </authorList>
    </citation>
    <scope>NUCLEOTIDE SEQUENCE</scope>
    <source>
        <tissue evidence="1">Leaf</tissue>
    </source>
</reference>
<reference evidence="1" key="2">
    <citation type="submission" date="2022-03" db="EMBL/GenBank/DDBJ databases">
        <title>Draft title - Genomic analysis of global carrot germplasm unveils the trajectory of domestication and the origin of high carotenoid orange carrot.</title>
        <authorList>
            <person name="Iorizzo M."/>
            <person name="Ellison S."/>
            <person name="Senalik D."/>
            <person name="Macko-Podgorni A."/>
            <person name="Grzebelus D."/>
            <person name="Bostan H."/>
            <person name="Rolling W."/>
            <person name="Curaba J."/>
            <person name="Simon P."/>
        </authorList>
    </citation>
    <scope>NUCLEOTIDE SEQUENCE</scope>
    <source>
        <tissue evidence="1">Leaf</tissue>
    </source>
</reference>
<proteinExistence type="predicted"/>
<protein>
    <submittedName>
        <fullName evidence="1">Uncharacterized protein</fullName>
    </submittedName>
</protein>
<organism evidence="1 2">
    <name type="scientific">Daucus carota subsp. sativus</name>
    <name type="common">Carrot</name>
    <dbReference type="NCBI Taxonomy" id="79200"/>
    <lineage>
        <taxon>Eukaryota</taxon>
        <taxon>Viridiplantae</taxon>
        <taxon>Streptophyta</taxon>
        <taxon>Embryophyta</taxon>
        <taxon>Tracheophyta</taxon>
        <taxon>Spermatophyta</taxon>
        <taxon>Magnoliopsida</taxon>
        <taxon>eudicotyledons</taxon>
        <taxon>Gunneridae</taxon>
        <taxon>Pentapetalae</taxon>
        <taxon>asterids</taxon>
        <taxon>campanulids</taxon>
        <taxon>Apiales</taxon>
        <taxon>Apiaceae</taxon>
        <taxon>Apioideae</taxon>
        <taxon>Scandiceae</taxon>
        <taxon>Daucinae</taxon>
        <taxon>Daucus</taxon>
        <taxon>Daucus sect. Daucus</taxon>
    </lineage>
</organism>
<evidence type="ECO:0000313" key="1">
    <source>
        <dbReference type="EMBL" id="WOH05156.1"/>
    </source>
</evidence>
<name>A0AAF0XBD0_DAUCS</name>
<dbReference type="EMBL" id="CP093348">
    <property type="protein sequence ID" value="WOH05156.1"/>
    <property type="molecule type" value="Genomic_DNA"/>
</dbReference>